<proteinExistence type="predicted"/>
<comment type="caution">
    <text evidence="1">The sequence shown here is derived from an EMBL/GenBank/DDBJ whole genome shotgun (WGS) entry which is preliminary data.</text>
</comment>
<protein>
    <submittedName>
        <fullName evidence="1">Uncharacterized protein</fullName>
    </submittedName>
</protein>
<evidence type="ECO:0000313" key="1">
    <source>
        <dbReference type="EMBL" id="KAG9457506.1"/>
    </source>
</evidence>
<reference evidence="1 2" key="1">
    <citation type="submission" date="2021-07" db="EMBL/GenBank/DDBJ databases">
        <title>The Aristolochia fimbriata genome: insights into angiosperm evolution, floral development and chemical biosynthesis.</title>
        <authorList>
            <person name="Jiao Y."/>
        </authorList>
    </citation>
    <scope>NUCLEOTIDE SEQUENCE [LARGE SCALE GENOMIC DNA]</scope>
    <source>
        <strain evidence="1">IBCAS-2021</strain>
        <tissue evidence="1">Leaf</tissue>
    </source>
</reference>
<dbReference type="Proteomes" id="UP000825729">
    <property type="component" value="Unassembled WGS sequence"/>
</dbReference>
<name>A0AAV7F9P3_ARIFI</name>
<dbReference type="EMBL" id="JAINDJ010000002">
    <property type="protein sequence ID" value="KAG9457506.1"/>
    <property type="molecule type" value="Genomic_DNA"/>
</dbReference>
<organism evidence="1 2">
    <name type="scientific">Aristolochia fimbriata</name>
    <name type="common">White veined hardy Dutchman's pipe vine</name>
    <dbReference type="NCBI Taxonomy" id="158543"/>
    <lineage>
        <taxon>Eukaryota</taxon>
        <taxon>Viridiplantae</taxon>
        <taxon>Streptophyta</taxon>
        <taxon>Embryophyta</taxon>
        <taxon>Tracheophyta</taxon>
        <taxon>Spermatophyta</taxon>
        <taxon>Magnoliopsida</taxon>
        <taxon>Magnoliidae</taxon>
        <taxon>Piperales</taxon>
        <taxon>Aristolochiaceae</taxon>
        <taxon>Aristolochia</taxon>
    </lineage>
</organism>
<keyword evidence="2" id="KW-1185">Reference proteome</keyword>
<sequence>MASTAGRVTFRVLLLLLLLFVAFYFGRPLYWKLSATIQEIREKKQTVKEGLWQTVLDARRSVGWLNDESDPGVGDERRTGKAVNRRILRSKR</sequence>
<gene>
    <name evidence="1" type="ORF">H6P81_002014</name>
</gene>
<dbReference type="AlphaFoldDB" id="A0AAV7F9P3"/>
<evidence type="ECO:0000313" key="2">
    <source>
        <dbReference type="Proteomes" id="UP000825729"/>
    </source>
</evidence>
<accession>A0AAV7F9P3</accession>